<evidence type="ECO:0000313" key="2">
    <source>
        <dbReference type="EMBL" id="OJJ42866.1"/>
    </source>
</evidence>
<dbReference type="AlphaFoldDB" id="A0A1L9S6R8"/>
<name>A0A1L9S6R8_9EURO</name>
<feature type="domain" description="Cyanovirin-N" evidence="1">
    <location>
        <begin position="1"/>
        <end position="104"/>
    </location>
</feature>
<sequence>MFYKSADRIILEDNHILSCRCRDKDGQMKYARFDLNTCIGNNNGRFHWNGHDFTSSASQIHLTLEGNDRAPILHAQLNDRHGSQQSASLNLGDCLKNVNGKLEYMECW</sequence>
<dbReference type="Pfam" id="PF08881">
    <property type="entry name" value="CVNH"/>
    <property type="match status" value="1"/>
</dbReference>
<dbReference type="RefSeq" id="XP_022577376.1">
    <property type="nucleotide sequence ID" value="XM_022724190.1"/>
</dbReference>
<dbReference type="InterPro" id="IPR036673">
    <property type="entry name" value="Cyanovirin-N_sf"/>
</dbReference>
<dbReference type="STRING" id="1073090.A0A1L9S6R8"/>
<dbReference type="InterPro" id="IPR011058">
    <property type="entry name" value="Cyanovirin-N"/>
</dbReference>
<dbReference type="SMART" id="SM01111">
    <property type="entry name" value="CVNH"/>
    <property type="match status" value="1"/>
</dbReference>
<dbReference type="OrthoDB" id="2441380at2759"/>
<evidence type="ECO:0000313" key="3">
    <source>
        <dbReference type="Proteomes" id="UP000184188"/>
    </source>
</evidence>
<gene>
    <name evidence="2" type="ORF">ASPZODRAFT_137010</name>
</gene>
<keyword evidence="3" id="KW-1185">Reference proteome</keyword>
<evidence type="ECO:0000259" key="1">
    <source>
        <dbReference type="SMART" id="SM01111"/>
    </source>
</evidence>
<dbReference type="EMBL" id="KV878356">
    <property type="protein sequence ID" value="OJJ42866.1"/>
    <property type="molecule type" value="Genomic_DNA"/>
</dbReference>
<dbReference type="PANTHER" id="PTHR42076">
    <property type="entry name" value="CYANOVIRIN-N HOMOLOG"/>
    <property type="match status" value="1"/>
</dbReference>
<dbReference type="PANTHER" id="PTHR42076:SF1">
    <property type="entry name" value="CYANOVIRIN-N DOMAIN-CONTAINING PROTEIN"/>
    <property type="match status" value="1"/>
</dbReference>
<accession>A0A1L9S6R8</accession>
<dbReference type="SUPFAM" id="SSF51322">
    <property type="entry name" value="Cyanovirin-N"/>
    <property type="match status" value="1"/>
</dbReference>
<proteinExistence type="predicted"/>
<dbReference type="Gene3D" id="2.30.60.10">
    <property type="entry name" value="Cyanovirin-N"/>
    <property type="match status" value="1"/>
</dbReference>
<organism evidence="2 3">
    <name type="scientific">Penicilliopsis zonata CBS 506.65</name>
    <dbReference type="NCBI Taxonomy" id="1073090"/>
    <lineage>
        <taxon>Eukaryota</taxon>
        <taxon>Fungi</taxon>
        <taxon>Dikarya</taxon>
        <taxon>Ascomycota</taxon>
        <taxon>Pezizomycotina</taxon>
        <taxon>Eurotiomycetes</taxon>
        <taxon>Eurotiomycetidae</taxon>
        <taxon>Eurotiales</taxon>
        <taxon>Aspergillaceae</taxon>
        <taxon>Penicilliopsis</taxon>
    </lineage>
</organism>
<protein>
    <recommendedName>
        <fullName evidence="1">Cyanovirin-N domain-containing protein</fullName>
    </recommendedName>
</protein>
<dbReference type="Proteomes" id="UP000184188">
    <property type="component" value="Unassembled WGS sequence"/>
</dbReference>
<dbReference type="GeneID" id="34610655"/>
<reference evidence="3" key="1">
    <citation type="journal article" date="2017" name="Genome Biol.">
        <title>Comparative genomics reveals high biological diversity and specific adaptations in the industrially and medically important fungal genus Aspergillus.</title>
        <authorList>
            <person name="de Vries R.P."/>
            <person name="Riley R."/>
            <person name="Wiebenga A."/>
            <person name="Aguilar-Osorio G."/>
            <person name="Amillis S."/>
            <person name="Uchima C.A."/>
            <person name="Anderluh G."/>
            <person name="Asadollahi M."/>
            <person name="Askin M."/>
            <person name="Barry K."/>
            <person name="Battaglia E."/>
            <person name="Bayram O."/>
            <person name="Benocci T."/>
            <person name="Braus-Stromeyer S.A."/>
            <person name="Caldana C."/>
            <person name="Canovas D."/>
            <person name="Cerqueira G.C."/>
            <person name="Chen F."/>
            <person name="Chen W."/>
            <person name="Choi C."/>
            <person name="Clum A."/>
            <person name="Dos Santos R.A."/>
            <person name="Damasio A.R."/>
            <person name="Diallinas G."/>
            <person name="Emri T."/>
            <person name="Fekete E."/>
            <person name="Flipphi M."/>
            <person name="Freyberg S."/>
            <person name="Gallo A."/>
            <person name="Gournas C."/>
            <person name="Habgood R."/>
            <person name="Hainaut M."/>
            <person name="Harispe M.L."/>
            <person name="Henrissat B."/>
            <person name="Hilden K.S."/>
            <person name="Hope R."/>
            <person name="Hossain A."/>
            <person name="Karabika E."/>
            <person name="Karaffa L."/>
            <person name="Karanyi Z."/>
            <person name="Krasevec N."/>
            <person name="Kuo A."/>
            <person name="Kusch H."/>
            <person name="LaButti K."/>
            <person name="Lagendijk E.L."/>
            <person name="Lapidus A."/>
            <person name="Levasseur A."/>
            <person name="Lindquist E."/>
            <person name="Lipzen A."/>
            <person name="Logrieco A.F."/>
            <person name="MacCabe A."/>
            <person name="Maekelae M.R."/>
            <person name="Malavazi I."/>
            <person name="Melin P."/>
            <person name="Meyer V."/>
            <person name="Mielnichuk N."/>
            <person name="Miskei M."/>
            <person name="Molnar A.P."/>
            <person name="Mule G."/>
            <person name="Ngan C.Y."/>
            <person name="Orejas M."/>
            <person name="Orosz E."/>
            <person name="Ouedraogo J.P."/>
            <person name="Overkamp K.M."/>
            <person name="Park H.-S."/>
            <person name="Perrone G."/>
            <person name="Piumi F."/>
            <person name="Punt P.J."/>
            <person name="Ram A.F."/>
            <person name="Ramon A."/>
            <person name="Rauscher S."/>
            <person name="Record E."/>
            <person name="Riano-Pachon D.M."/>
            <person name="Robert V."/>
            <person name="Roehrig J."/>
            <person name="Ruller R."/>
            <person name="Salamov A."/>
            <person name="Salih N.S."/>
            <person name="Samson R.A."/>
            <person name="Sandor E."/>
            <person name="Sanguinetti M."/>
            <person name="Schuetze T."/>
            <person name="Sepcic K."/>
            <person name="Shelest E."/>
            <person name="Sherlock G."/>
            <person name="Sophianopoulou V."/>
            <person name="Squina F.M."/>
            <person name="Sun H."/>
            <person name="Susca A."/>
            <person name="Todd R.B."/>
            <person name="Tsang A."/>
            <person name="Unkles S.E."/>
            <person name="van de Wiele N."/>
            <person name="van Rossen-Uffink D."/>
            <person name="Oliveira J.V."/>
            <person name="Vesth T.C."/>
            <person name="Visser J."/>
            <person name="Yu J.-H."/>
            <person name="Zhou M."/>
            <person name="Andersen M.R."/>
            <person name="Archer D.B."/>
            <person name="Baker S.E."/>
            <person name="Benoit I."/>
            <person name="Brakhage A.A."/>
            <person name="Braus G.H."/>
            <person name="Fischer R."/>
            <person name="Frisvad J.C."/>
            <person name="Goldman G.H."/>
            <person name="Houbraken J."/>
            <person name="Oakley B."/>
            <person name="Pocsi I."/>
            <person name="Scazzocchio C."/>
            <person name="Seiboth B."/>
            <person name="vanKuyk P.A."/>
            <person name="Wortman J."/>
            <person name="Dyer P.S."/>
            <person name="Grigoriev I.V."/>
        </authorList>
    </citation>
    <scope>NUCLEOTIDE SEQUENCE [LARGE SCALE GENOMIC DNA]</scope>
    <source>
        <strain evidence="3">CBS 506.65</strain>
    </source>
</reference>
<dbReference type="VEuPathDB" id="FungiDB:ASPZODRAFT_137010"/>